<organism evidence="1 2">
    <name type="scientific">Rhodococcus opacus</name>
    <name type="common">Nocardia opaca</name>
    <dbReference type="NCBI Taxonomy" id="37919"/>
    <lineage>
        <taxon>Bacteria</taxon>
        <taxon>Bacillati</taxon>
        <taxon>Actinomycetota</taxon>
        <taxon>Actinomycetes</taxon>
        <taxon>Mycobacteriales</taxon>
        <taxon>Nocardiaceae</taxon>
        <taxon>Rhodococcus</taxon>
    </lineage>
</organism>
<dbReference type="AlphaFoldDB" id="A0A076EG63"/>
<dbReference type="EMBL" id="CP008947">
    <property type="protein sequence ID" value="AII04063.1"/>
    <property type="molecule type" value="Genomic_DNA"/>
</dbReference>
<name>A0A076EG63_RHOOP</name>
<evidence type="ECO:0000313" key="1">
    <source>
        <dbReference type="EMBL" id="AII04063.1"/>
    </source>
</evidence>
<proteinExistence type="predicted"/>
<sequence>MSLFGTLSTIRLRLCLVCDASVMRKSDFRPQIRRVEFRQRDPFIHEFALTRGRFRCCPSCSSLAGPGGQIQALECCLVVGEVSSRSHSPAVAGLEDRLIGSLDVPLNLDGNSRNSFYLQLKAARAAAKRRAEDLPVFPNPGVGGR</sequence>
<protein>
    <submittedName>
        <fullName evidence="1">Uncharacterized protein</fullName>
    </submittedName>
</protein>
<accession>A0A076EG63</accession>
<gene>
    <name evidence="1" type="ORF">EP51_05375</name>
</gene>
<evidence type="ECO:0000313" key="2">
    <source>
        <dbReference type="Proteomes" id="UP000028488"/>
    </source>
</evidence>
<dbReference type="Proteomes" id="UP000028488">
    <property type="component" value="Chromosome"/>
</dbReference>
<reference evidence="1 2" key="1">
    <citation type="submission" date="2014-07" db="EMBL/GenBank/DDBJ databases">
        <title>Genome Sequence of Rhodococcus opacus Strain R7, a Biodegrader of Mono- and Polycyclic Aromatic Hydrocarbons.</title>
        <authorList>
            <person name="Di Gennaro P."/>
            <person name="Zampolli J."/>
            <person name="Presti I."/>
            <person name="Cappelletti M."/>
            <person name="D'Ursi P."/>
            <person name="Orro A."/>
            <person name="Mezzelani A."/>
            <person name="Milanesi L."/>
        </authorList>
    </citation>
    <scope>NUCLEOTIDE SEQUENCE [LARGE SCALE GENOMIC DNA]</scope>
    <source>
        <strain evidence="1 2">R7</strain>
    </source>
</reference>